<name>A0A1X7TV69_AMPQE</name>
<dbReference type="EnsemblMetazoa" id="Aqu2.1.18976_001">
    <property type="protein sequence ID" value="Aqu2.1.18976_001"/>
    <property type="gene ID" value="Aqu2.1.18976"/>
</dbReference>
<protein>
    <submittedName>
        <fullName evidence="1">Uncharacterized protein</fullName>
    </submittedName>
</protein>
<accession>A0A1X7TV69</accession>
<organism evidence="1">
    <name type="scientific">Amphimedon queenslandica</name>
    <name type="common">Sponge</name>
    <dbReference type="NCBI Taxonomy" id="400682"/>
    <lineage>
        <taxon>Eukaryota</taxon>
        <taxon>Metazoa</taxon>
        <taxon>Porifera</taxon>
        <taxon>Demospongiae</taxon>
        <taxon>Heteroscleromorpha</taxon>
        <taxon>Haplosclerida</taxon>
        <taxon>Niphatidae</taxon>
        <taxon>Amphimedon</taxon>
    </lineage>
</organism>
<proteinExistence type="predicted"/>
<dbReference type="InParanoid" id="A0A1X7TV69"/>
<reference evidence="1" key="1">
    <citation type="submission" date="2017-05" db="UniProtKB">
        <authorList>
            <consortium name="EnsemblMetazoa"/>
        </authorList>
    </citation>
    <scope>IDENTIFICATION</scope>
</reference>
<dbReference type="AlphaFoldDB" id="A0A1X7TV69"/>
<sequence>MPREDNPLKHSRSPRSRTTWFTLTRSAWRTSNGGTPLSRVGTGSPSSLVAETITSDVSGSWGCGALLGGGSAWIQVQWPASWGDVNIAKKELFPIIMATSIWGFRCEKPGHRQFGHPGKDGPHASWSYGGIARASAGDNGWAAHLSNTGTIIDRLGVWSGQDFESCLMWVATCMGSFWFLRVDEFTATDSTPPNVHVSEVAFNFRSAPRLFISASVE</sequence>
<evidence type="ECO:0000313" key="1">
    <source>
        <dbReference type="EnsemblMetazoa" id="Aqu2.1.18976_001"/>
    </source>
</evidence>